<accession>A0A395GQM6</accession>
<feature type="domain" description="ABC transporter" evidence="11">
    <location>
        <begin position="592"/>
        <end position="819"/>
    </location>
</feature>
<feature type="transmembrane region" description="Helical" evidence="10">
    <location>
        <begin position="911"/>
        <end position="932"/>
    </location>
</feature>
<dbReference type="CDD" id="cd18579">
    <property type="entry name" value="ABC_6TM_ABCC_D1"/>
    <property type="match status" value="1"/>
</dbReference>
<keyword evidence="6 10" id="KW-1133">Transmembrane helix</keyword>
<dbReference type="GO" id="GO:0005524">
    <property type="term" value="F:ATP binding"/>
    <property type="evidence" value="ECO:0007669"/>
    <property type="project" value="UniProtKB-KW"/>
</dbReference>
<feature type="transmembrane region" description="Helical" evidence="10">
    <location>
        <begin position="265"/>
        <end position="287"/>
    </location>
</feature>
<dbReference type="RefSeq" id="XP_025571576.1">
    <property type="nucleotide sequence ID" value="XM_025721686.1"/>
</dbReference>
<feature type="transmembrane region" description="Helical" evidence="10">
    <location>
        <begin position="307"/>
        <end position="328"/>
    </location>
</feature>
<keyword evidence="8" id="KW-0325">Glycoprotein</keyword>
<keyword evidence="2" id="KW-0813">Transport</keyword>
<dbReference type="CDD" id="cd18580">
    <property type="entry name" value="ABC_6TM_ABCC_D2"/>
    <property type="match status" value="1"/>
</dbReference>
<evidence type="ECO:0000256" key="3">
    <source>
        <dbReference type="ARBA" id="ARBA00022692"/>
    </source>
</evidence>
<dbReference type="GO" id="GO:0016887">
    <property type="term" value="F:ATP hydrolysis activity"/>
    <property type="evidence" value="ECO:0007669"/>
    <property type="project" value="InterPro"/>
</dbReference>
<dbReference type="STRING" id="1448316.A0A395GQM6"/>
<reference evidence="13 14" key="1">
    <citation type="submission" date="2018-02" db="EMBL/GenBank/DDBJ databases">
        <title>The genomes of Aspergillus section Nigri reveals drivers in fungal speciation.</title>
        <authorList>
            <consortium name="DOE Joint Genome Institute"/>
            <person name="Vesth T.C."/>
            <person name="Nybo J."/>
            <person name="Theobald S."/>
            <person name="Brandl J."/>
            <person name="Frisvad J.C."/>
            <person name="Nielsen K.F."/>
            <person name="Lyhne E.K."/>
            <person name="Kogle M.E."/>
            <person name="Kuo A."/>
            <person name="Riley R."/>
            <person name="Clum A."/>
            <person name="Nolan M."/>
            <person name="Lipzen A."/>
            <person name="Salamov A."/>
            <person name="Henrissat B."/>
            <person name="Wiebenga A."/>
            <person name="De vries R.P."/>
            <person name="Grigoriev I.V."/>
            <person name="Mortensen U.H."/>
            <person name="Andersen M.R."/>
            <person name="Baker S.E."/>
        </authorList>
    </citation>
    <scope>NUCLEOTIDE SEQUENCE [LARGE SCALE GENOMIC DNA]</scope>
    <source>
        <strain evidence="13 14">CBS 121593</strain>
    </source>
</reference>
<feature type="transmembrane region" description="Helical" evidence="10">
    <location>
        <begin position="73"/>
        <end position="91"/>
    </location>
</feature>
<dbReference type="PROSITE" id="PS50893">
    <property type="entry name" value="ABC_TRANSPORTER_2"/>
    <property type="match status" value="2"/>
</dbReference>
<evidence type="ECO:0000313" key="13">
    <source>
        <dbReference type="EMBL" id="RAK97248.1"/>
    </source>
</evidence>
<keyword evidence="13" id="KW-0378">Hydrolase</keyword>
<dbReference type="InterPro" id="IPR017871">
    <property type="entry name" value="ABC_transporter-like_CS"/>
</dbReference>
<feature type="domain" description="ABC transmembrane type-1" evidence="12">
    <location>
        <begin position="878"/>
        <end position="1155"/>
    </location>
</feature>
<dbReference type="InterPro" id="IPR050173">
    <property type="entry name" value="ABC_transporter_C-like"/>
</dbReference>
<dbReference type="PROSITE" id="PS00211">
    <property type="entry name" value="ABC_TRANSPORTER_1"/>
    <property type="match status" value="2"/>
</dbReference>
<dbReference type="GeneID" id="37226551"/>
<keyword evidence="3 10" id="KW-0812">Transmembrane</keyword>
<dbReference type="Pfam" id="PF24357">
    <property type="entry name" value="TMD0_ABC"/>
    <property type="match status" value="1"/>
</dbReference>
<feature type="transmembrane region" description="Helical" evidence="10">
    <location>
        <begin position="1097"/>
        <end position="1119"/>
    </location>
</feature>
<keyword evidence="4" id="KW-0547">Nucleotide-binding</keyword>
<dbReference type="InterPro" id="IPR036640">
    <property type="entry name" value="ABC1_TM_sf"/>
</dbReference>
<evidence type="ECO:0000256" key="8">
    <source>
        <dbReference type="ARBA" id="ARBA00023180"/>
    </source>
</evidence>
<sequence length="1437" mass="157351">MAGCRDNSFGPYAGAGCRGGFDFTLTFEEIVMTLVPVTIFLAIATIRIWVLWKRGSVRAGVGRDRLLMAKRMVTGMLCVQSLALLICVRYQPPLTHLMLAVTAVLVVESVILVGWSTLEHQRSARPSVILNTYLGCMVLLQGCRVRSLWLADSPLALCILTTTSLATRLALLTLESVDKPALELKDSPTLVEDRGSFPTQVFFGWLLPLLRQGYSGILSAVDFSGLETDHTQQERQRRFAAAVERRRGTDASNFHLITILIRCNLVDFAGAIIFRLLYIATLFAQPFLIQDILRFLDDSSVPINRGYGLIGAFGLIYLFIAIFTAHYAHCTNRFALGSWALLVNAVVDATLNAPVATIPSPGKVGAAVNVDAANIVQGFRAMHDMWASFVIVALCLWLLYIQLGIAFVAPLLSTMVFTALTVSVSPIMIRRQRSWVEATERRLGVIIRTIASIKEIKMMGLGSKMEGMIQQLRREEVRMARYGRRFRRMISLIVLFSAGSYQGATFVTYGAFAIICRMTGTSLNTYKLDMSLSVLSIMTSPLYLMIQQAPTVVAGLNSLQRLDAVLKLPRVPDTPPREADRVAGPAEKKALISLQGVTLNWDGSPPVLQDINVQILPGQLHAIVGPTGSGKSTLLRALLGELNPTCGAVSKRVTGGTAYCAQKPWLMNGTIRSNIIGTGVCEPSWYQQVLFACDLDKDLAALPQGDQTPIGSAGVALSGGQKQRVGLARALYARPELLILDDVLSGLDNTTQHNVIERLFGAQGVGRQARITTVVVTHHATLISLMDTCLLCGDGNVEVQSSSTALHQLQIVESDDTLDETVESNGQKLVPSMSHQADAPHAAEGSEPAEAEDQTKRPNSQSWRLYRYYVQLVGNHHTLLFIVLSATVAGVSVYQQYWLTDWADADSNHQLSMYITVYLGLLVATLVIIFGWCSHYLDIMIQKASLQLHEAQLLAFLRAPISFLMAAKAGALANRFTQDIMLVDDELPVALLNTVSSFFSALAEVVVVFVACPVMAAVTPALFIVFWILQVFYLRTSRQLRVLEIEAKAPLSQHTLQCAEGLATIRAFGWTAALQKESTQYVSAAQEPMYMLYSVQVWLKMVLDLIIAGMGVLFAGLVVKLRSSSEAGMIGLGFINIITMSTTSRRFMVAWTTLEISLGALSRIHSFVTDSPSEDAGSGSAKRPIAWPTEGKVDFCNVSASYTAQGRPILSDINLTIHPREKILICGRSGSGKSSLVSSLLRLLHVSSGTIRIDDIDTSTMSVASVRSALTVLPQDPFFTPGSIRDNMNLGATVSDDDQMQTALRKVGLWTYVEEELGGLDSTLDPKLMLSQGQQQLFCLARMILQKGQIIIIDEASSSVDNDTDARMNAIIRSELHDRTVICVAHRLDHLLDYDRVVVLQSGRIVETGSPRALLQQPSKFQELWQSMHDTKGISDK</sequence>
<dbReference type="Proteomes" id="UP000249402">
    <property type="component" value="Unassembled WGS sequence"/>
</dbReference>
<feature type="domain" description="ABC transporter" evidence="11">
    <location>
        <begin position="1193"/>
        <end position="1427"/>
    </location>
</feature>
<evidence type="ECO:0000256" key="4">
    <source>
        <dbReference type="ARBA" id="ARBA00022741"/>
    </source>
</evidence>
<feature type="transmembrane region" description="Helical" evidence="10">
    <location>
        <begin position="489"/>
        <end position="515"/>
    </location>
</feature>
<comment type="subcellular location">
    <subcellularLocation>
        <location evidence="1">Membrane</location>
        <topology evidence="1">Multi-pass membrane protein</topology>
    </subcellularLocation>
</comment>
<dbReference type="GO" id="GO:0140359">
    <property type="term" value="F:ABC-type transporter activity"/>
    <property type="evidence" value="ECO:0007669"/>
    <property type="project" value="InterPro"/>
</dbReference>
<evidence type="ECO:0000256" key="1">
    <source>
        <dbReference type="ARBA" id="ARBA00004141"/>
    </source>
</evidence>
<keyword evidence="7 10" id="KW-0472">Membrane</keyword>
<keyword evidence="14" id="KW-1185">Reference proteome</keyword>
<dbReference type="PROSITE" id="PS51257">
    <property type="entry name" value="PROKAR_LIPOPROTEIN"/>
    <property type="match status" value="1"/>
</dbReference>
<dbReference type="VEuPathDB" id="FungiDB:BO80DRAFT_448589"/>
<dbReference type="EMBL" id="KZ824465">
    <property type="protein sequence ID" value="RAK97248.1"/>
    <property type="molecule type" value="Genomic_DNA"/>
</dbReference>
<evidence type="ECO:0000256" key="7">
    <source>
        <dbReference type="ARBA" id="ARBA00023136"/>
    </source>
</evidence>
<evidence type="ECO:0000256" key="10">
    <source>
        <dbReference type="SAM" id="Phobius"/>
    </source>
</evidence>
<dbReference type="InterPro" id="IPR027417">
    <property type="entry name" value="P-loop_NTPase"/>
</dbReference>
<dbReference type="GO" id="GO:0016020">
    <property type="term" value="C:membrane"/>
    <property type="evidence" value="ECO:0007669"/>
    <property type="project" value="UniProtKB-SubCell"/>
</dbReference>
<feature type="transmembrane region" description="Helical" evidence="10">
    <location>
        <begin position="535"/>
        <end position="559"/>
    </location>
</feature>
<feature type="domain" description="ABC transmembrane type-1" evidence="12">
    <location>
        <begin position="269"/>
        <end position="515"/>
    </location>
</feature>
<evidence type="ECO:0000259" key="12">
    <source>
        <dbReference type="PROSITE" id="PS50929"/>
    </source>
</evidence>
<dbReference type="PANTHER" id="PTHR24223:SF399">
    <property type="entry name" value="ABC TRANSPORTER ATNG"/>
    <property type="match status" value="1"/>
</dbReference>
<feature type="transmembrane region" description="Helical" evidence="10">
    <location>
        <begin position="953"/>
        <end position="973"/>
    </location>
</feature>
<name>A0A395GQM6_9EURO</name>
<organism evidence="13 14">
    <name type="scientific">Aspergillus ibericus CBS 121593</name>
    <dbReference type="NCBI Taxonomy" id="1448316"/>
    <lineage>
        <taxon>Eukaryota</taxon>
        <taxon>Fungi</taxon>
        <taxon>Dikarya</taxon>
        <taxon>Ascomycota</taxon>
        <taxon>Pezizomycotina</taxon>
        <taxon>Eurotiomycetes</taxon>
        <taxon>Eurotiomycetidae</taxon>
        <taxon>Eurotiales</taxon>
        <taxon>Aspergillaceae</taxon>
        <taxon>Aspergillus</taxon>
        <taxon>Aspergillus subgen. Circumdati</taxon>
    </lineage>
</organism>
<evidence type="ECO:0000259" key="11">
    <source>
        <dbReference type="PROSITE" id="PS50893"/>
    </source>
</evidence>
<evidence type="ECO:0000256" key="2">
    <source>
        <dbReference type="ARBA" id="ARBA00022448"/>
    </source>
</evidence>
<dbReference type="OrthoDB" id="6500128at2759"/>
<dbReference type="FunFam" id="3.40.50.300:FF:000630">
    <property type="entry name" value="ATP-binding cassette (ABC) transporter, putative"/>
    <property type="match status" value="1"/>
</dbReference>
<evidence type="ECO:0000313" key="14">
    <source>
        <dbReference type="Proteomes" id="UP000249402"/>
    </source>
</evidence>
<evidence type="ECO:0000256" key="6">
    <source>
        <dbReference type="ARBA" id="ARBA00022989"/>
    </source>
</evidence>
<feature type="transmembrane region" description="Helical" evidence="10">
    <location>
        <begin position="411"/>
        <end position="429"/>
    </location>
</feature>
<dbReference type="Pfam" id="PF00664">
    <property type="entry name" value="ABC_membrane"/>
    <property type="match status" value="2"/>
</dbReference>
<dbReference type="InterPro" id="IPR003593">
    <property type="entry name" value="AAA+_ATPase"/>
</dbReference>
<feature type="region of interest" description="Disordered" evidence="9">
    <location>
        <begin position="832"/>
        <end position="858"/>
    </location>
</feature>
<feature type="transmembrane region" description="Helical" evidence="10">
    <location>
        <begin position="385"/>
        <end position="405"/>
    </location>
</feature>
<dbReference type="SMART" id="SM00382">
    <property type="entry name" value="AAA"/>
    <property type="match status" value="2"/>
</dbReference>
<dbReference type="InterPro" id="IPR011527">
    <property type="entry name" value="ABC1_TM_dom"/>
</dbReference>
<dbReference type="Gene3D" id="3.40.50.300">
    <property type="entry name" value="P-loop containing nucleotide triphosphate hydrolases"/>
    <property type="match status" value="2"/>
</dbReference>
<dbReference type="InterPro" id="IPR044746">
    <property type="entry name" value="ABCC_6TM_D1"/>
</dbReference>
<dbReference type="InterPro" id="IPR056227">
    <property type="entry name" value="TMD0_ABC"/>
</dbReference>
<dbReference type="Gene3D" id="1.20.1560.10">
    <property type="entry name" value="ABC transporter type 1, transmembrane domain"/>
    <property type="match status" value="2"/>
</dbReference>
<dbReference type="PANTHER" id="PTHR24223">
    <property type="entry name" value="ATP-BINDING CASSETTE SUB-FAMILY C"/>
    <property type="match status" value="1"/>
</dbReference>
<dbReference type="Pfam" id="PF00005">
    <property type="entry name" value="ABC_tran"/>
    <property type="match status" value="2"/>
</dbReference>
<dbReference type="InterPro" id="IPR003439">
    <property type="entry name" value="ABC_transporter-like_ATP-bd"/>
</dbReference>
<proteinExistence type="predicted"/>
<dbReference type="SUPFAM" id="SSF52540">
    <property type="entry name" value="P-loop containing nucleoside triphosphate hydrolases"/>
    <property type="match status" value="2"/>
</dbReference>
<dbReference type="InterPro" id="IPR044726">
    <property type="entry name" value="ABCC_6TM_D2"/>
</dbReference>
<feature type="transmembrane region" description="Helical" evidence="10">
    <location>
        <begin position="879"/>
        <end position="899"/>
    </location>
</feature>
<keyword evidence="5" id="KW-0067">ATP-binding</keyword>
<feature type="transmembrane region" description="Helical" evidence="10">
    <location>
        <begin position="1005"/>
        <end position="1029"/>
    </location>
</feature>
<evidence type="ECO:0000256" key="5">
    <source>
        <dbReference type="ARBA" id="ARBA00022840"/>
    </source>
</evidence>
<feature type="transmembrane region" description="Helical" evidence="10">
    <location>
        <begin position="30"/>
        <end position="52"/>
    </location>
</feature>
<evidence type="ECO:0000256" key="9">
    <source>
        <dbReference type="SAM" id="MobiDB-lite"/>
    </source>
</evidence>
<gene>
    <name evidence="13" type="ORF">BO80DRAFT_448589</name>
</gene>
<dbReference type="SUPFAM" id="SSF90123">
    <property type="entry name" value="ABC transporter transmembrane region"/>
    <property type="match status" value="2"/>
</dbReference>
<protein>
    <submittedName>
        <fullName evidence="13">P-loop containing nucleoside triphosphate hydrolase protein</fullName>
    </submittedName>
</protein>
<dbReference type="PROSITE" id="PS50929">
    <property type="entry name" value="ABC_TM1F"/>
    <property type="match status" value="2"/>
</dbReference>
<feature type="transmembrane region" description="Helical" evidence="10">
    <location>
        <begin position="97"/>
        <end position="118"/>
    </location>
</feature>